<proteinExistence type="inferred from homology"/>
<keyword evidence="3 5" id="KW-0472">Membrane</keyword>
<evidence type="ECO:0000313" key="10">
    <source>
        <dbReference type="Proteomes" id="UP001354971"/>
    </source>
</evidence>
<keyword evidence="2 6" id="KW-0732">Signal</keyword>
<feature type="domain" description="TonB-dependent receptor plug" evidence="8">
    <location>
        <begin position="65"/>
        <end position="180"/>
    </location>
</feature>
<dbReference type="InterPro" id="IPR010916">
    <property type="entry name" value="TonB_box_CS"/>
</dbReference>
<evidence type="ECO:0000313" key="9">
    <source>
        <dbReference type="EMBL" id="MEE2525830.1"/>
    </source>
</evidence>
<evidence type="ECO:0000256" key="4">
    <source>
        <dbReference type="ARBA" id="ARBA00023237"/>
    </source>
</evidence>
<gene>
    <name evidence="9" type="ORF">V0U79_05585</name>
</gene>
<protein>
    <submittedName>
        <fullName evidence="9">TonB-dependent receptor</fullName>
    </submittedName>
</protein>
<dbReference type="InterPro" id="IPR000531">
    <property type="entry name" value="Beta-barrel_TonB"/>
</dbReference>
<dbReference type="PANTHER" id="PTHR47234">
    <property type="match status" value="1"/>
</dbReference>
<dbReference type="InterPro" id="IPR012910">
    <property type="entry name" value="Plug_dom"/>
</dbReference>
<keyword evidence="4" id="KW-0998">Cell outer membrane</keyword>
<keyword evidence="10" id="KW-1185">Reference proteome</keyword>
<keyword evidence="9" id="KW-0675">Receptor</keyword>
<accession>A0ABU7LPJ3</accession>
<sequence>MSSFWDRERLLRSTILAGFAAAGLTVTPAFAQDAVDEVDQAEEDEEEDTVLVTGSRIGRSEFTSISPIQTISGEQSREIGLVNAQEILLAQSQSTGFQIDQSFIGFVLDNGPGSVQVNLRGLDPERTLVLVNGRRMSPAGIGGAPTTPDLTVIPGIIVERFDLLLDGASSIYGSDAVAGVANVILRNDFEGFEFQYRREQPDGFGQENNYSGAWGINSDRGFAGFAFEYTDRQRIQYQDRPFTARCQRNIEVQADGSIRNQDLTALNGMGQNWGDCTLSLINRMSIAGFGSVYWTPGMTNIGIPGWSESTLGGGVPWSPSTGNTTADFDYYDPFWNYNASQAAREADFIPEAQNYNIYSYGEHDIDWGSNTAVYYEALFANRQSYIRSQTPFFFPSVPASNPFNPCNNVTNPTGVNCFTLFGIPDAAAPIFSRSLAIVRVRGDRDEQSTDLDQFRFVGGFRGDLPFFNGWDYDLSGSYARSRGFQSFQGVHEARLAESINTTTYDPVTGTYSCGAPYSNGWQCVPVNMFSPQLYQEGGGYFSQAEADYLFAPATNMTIVEQTMVTGIFSGGLGTIFGMEVPLILGFEWREDALESNADDVRALGLIQHRASDRGAVGRRHLWEYFFETELTPISGRRFAEELTFNLSGRYTDESNYGSDFTYSVKGVYRPNDWLSFRGSYGTSYRAPNAREQFLAGATGFGSVADPCIVPNSMRVPDPTNPANQILDPTQPDPRTQIVLDNCRAQGLDPLSLGLNPQRTSLAVSTEILTGGTTQLNPETSISQTFGIVAEQPWFDAFDLRFAVTYFDIVVSDSIEEPSAGFIISDCYSNNPGLSSAFCGRIQRDNNGFISLIDGSFINIGTITAKGADFNMVFQDDWSLFGASYGVTVDVRATRLNEQIFNVLGSIDDNAGETESPNWTGNVRTSIDRGNWRFSWFTRYIGGGEENNPGTASGVTCLTNDCTPVYYTDDYYVHNASITWTPNDWIINVGLENVFDEDPQLVDPAGVFSIRNFPLGVGYDVPGRRWFFGVTKRF</sequence>
<evidence type="ECO:0000259" key="8">
    <source>
        <dbReference type="Pfam" id="PF07715"/>
    </source>
</evidence>
<name>A0ABU7LPJ3_9PROT</name>
<evidence type="ECO:0000256" key="5">
    <source>
        <dbReference type="RuleBase" id="RU003357"/>
    </source>
</evidence>
<dbReference type="Gene3D" id="2.170.130.10">
    <property type="entry name" value="TonB-dependent receptor, plug domain"/>
    <property type="match status" value="1"/>
</dbReference>
<dbReference type="SUPFAM" id="SSF56935">
    <property type="entry name" value="Porins"/>
    <property type="match status" value="1"/>
</dbReference>
<organism evidence="9 10">
    <name type="scientific">Hyphobacterium lacteum</name>
    <dbReference type="NCBI Taxonomy" id="3116575"/>
    <lineage>
        <taxon>Bacteria</taxon>
        <taxon>Pseudomonadati</taxon>
        <taxon>Pseudomonadota</taxon>
        <taxon>Alphaproteobacteria</taxon>
        <taxon>Maricaulales</taxon>
        <taxon>Maricaulaceae</taxon>
        <taxon>Hyphobacterium</taxon>
    </lineage>
</organism>
<dbReference type="EMBL" id="JAZDRP010000003">
    <property type="protein sequence ID" value="MEE2525830.1"/>
    <property type="molecule type" value="Genomic_DNA"/>
</dbReference>
<feature type="domain" description="TonB-dependent receptor-like beta-barrel" evidence="7">
    <location>
        <begin position="444"/>
        <end position="993"/>
    </location>
</feature>
<dbReference type="Pfam" id="PF07715">
    <property type="entry name" value="Plug"/>
    <property type="match status" value="1"/>
</dbReference>
<evidence type="ECO:0000256" key="6">
    <source>
        <dbReference type="SAM" id="SignalP"/>
    </source>
</evidence>
<reference evidence="9 10" key="1">
    <citation type="submission" date="2024-01" db="EMBL/GenBank/DDBJ databases">
        <title>Hyphobacterium bacterium isolated from marine sediment.</title>
        <authorList>
            <person name="Zhao S."/>
        </authorList>
    </citation>
    <scope>NUCLEOTIDE SEQUENCE [LARGE SCALE GENOMIC DNA]</scope>
    <source>
        <strain evidence="10">HN65</strain>
    </source>
</reference>
<dbReference type="InterPro" id="IPR036942">
    <property type="entry name" value="Beta-barrel_TonB_sf"/>
</dbReference>
<dbReference type="Pfam" id="PF00593">
    <property type="entry name" value="TonB_dep_Rec_b-barrel"/>
    <property type="match status" value="1"/>
</dbReference>
<comment type="similarity">
    <text evidence="5">Belongs to the TonB-dependent receptor family.</text>
</comment>
<dbReference type="PROSITE" id="PS00430">
    <property type="entry name" value="TONB_DEPENDENT_REC_1"/>
    <property type="match status" value="1"/>
</dbReference>
<dbReference type="InterPro" id="IPR037066">
    <property type="entry name" value="Plug_dom_sf"/>
</dbReference>
<keyword evidence="5" id="KW-0798">TonB box</keyword>
<dbReference type="Gene3D" id="2.40.170.20">
    <property type="entry name" value="TonB-dependent receptor, beta-barrel domain"/>
    <property type="match status" value="1"/>
</dbReference>
<evidence type="ECO:0000256" key="2">
    <source>
        <dbReference type="ARBA" id="ARBA00022729"/>
    </source>
</evidence>
<dbReference type="PANTHER" id="PTHR47234:SF2">
    <property type="entry name" value="TONB-DEPENDENT RECEPTOR"/>
    <property type="match status" value="1"/>
</dbReference>
<dbReference type="Proteomes" id="UP001354971">
    <property type="component" value="Unassembled WGS sequence"/>
</dbReference>
<feature type="signal peptide" evidence="6">
    <location>
        <begin position="1"/>
        <end position="31"/>
    </location>
</feature>
<evidence type="ECO:0000259" key="7">
    <source>
        <dbReference type="Pfam" id="PF00593"/>
    </source>
</evidence>
<evidence type="ECO:0000256" key="3">
    <source>
        <dbReference type="ARBA" id="ARBA00023136"/>
    </source>
</evidence>
<feature type="chain" id="PRO_5045609124" evidence="6">
    <location>
        <begin position="32"/>
        <end position="1033"/>
    </location>
</feature>
<dbReference type="RefSeq" id="WP_330198493.1">
    <property type="nucleotide sequence ID" value="NZ_JAZDRP010000003.1"/>
</dbReference>
<comment type="caution">
    <text evidence="9">The sequence shown here is derived from an EMBL/GenBank/DDBJ whole genome shotgun (WGS) entry which is preliminary data.</text>
</comment>
<comment type="subcellular location">
    <subcellularLocation>
        <location evidence="1 5">Cell outer membrane</location>
    </subcellularLocation>
</comment>
<evidence type="ECO:0000256" key="1">
    <source>
        <dbReference type="ARBA" id="ARBA00004442"/>
    </source>
</evidence>